<evidence type="ECO:0000256" key="1">
    <source>
        <dbReference type="ARBA" id="ARBA00000085"/>
    </source>
</evidence>
<dbReference type="InterPro" id="IPR003661">
    <property type="entry name" value="HisK_dim/P_dom"/>
</dbReference>
<dbReference type="CDD" id="cd00082">
    <property type="entry name" value="HisKA"/>
    <property type="match status" value="1"/>
</dbReference>
<dbReference type="SUPFAM" id="SSF55874">
    <property type="entry name" value="ATPase domain of HSP90 chaperone/DNA topoisomerase II/histidine kinase"/>
    <property type="match status" value="1"/>
</dbReference>
<evidence type="ECO:0000256" key="10">
    <source>
        <dbReference type="ARBA" id="ARBA00023012"/>
    </source>
</evidence>
<dbReference type="Pfam" id="PF00989">
    <property type="entry name" value="PAS"/>
    <property type="match status" value="1"/>
</dbReference>
<dbReference type="EC" id="2.7.13.3" evidence="3"/>
<dbReference type="GO" id="GO:0000155">
    <property type="term" value="F:phosphorelay sensor kinase activity"/>
    <property type="evidence" value="ECO:0007669"/>
    <property type="project" value="InterPro"/>
</dbReference>
<evidence type="ECO:0000259" key="13">
    <source>
        <dbReference type="PROSITE" id="PS50109"/>
    </source>
</evidence>
<dbReference type="Gene3D" id="3.30.565.10">
    <property type="entry name" value="Histidine kinase-like ATPase, C-terminal domain"/>
    <property type="match status" value="1"/>
</dbReference>
<comment type="subcellular location">
    <subcellularLocation>
        <location evidence="2">Cell membrane</location>
    </subcellularLocation>
</comment>
<comment type="caution">
    <text evidence="15">The sequence shown here is derived from an EMBL/GenBank/DDBJ whole genome shotgun (WGS) entry which is preliminary data.</text>
</comment>
<dbReference type="Gene3D" id="1.10.287.130">
    <property type="match status" value="1"/>
</dbReference>
<dbReference type="InterPro" id="IPR013767">
    <property type="entry name" value="PAS_fold"/>
</dbReference>
<keyword evidence="11 12" id="KW-0472">Membrane</keyword>
<dbReference type="FunFam" id="3.30.565.10:FF:000006">
    <property type="entry name" value="Sensor histidine kinase WalK"/>
    <property type="match status" value="1"/>
</dbReference>
<dbReference type="GO" id="GO:0016036">
    <property type="term" value="P:cellular response to phosphate starvation"/>
    <property type="evidence" value="ECO:0007669"/>
    <property type="project" value="TreeGrafter"/>
</dbReference>
<dbReference type="InterPro" id="IPR035965">
    <property type="entry name" value="PAS-like_dom_sf"/>
</dbReference>
<dbReference type="InterPro" id="IPR003594">
    <property type="entry name" value="HATPase_dom"/>
</dbReference>
<accession>A0A9D1PTL6</accession>
<evidence type="ECO:0000256" key="2">
    <source>
        <dbReference type="ARBA" id="ARBA00004236"/>
    </source>
</evidence>
<keyword evidence="4" id="KW-1003">Cell membrane</keyword>
<dbReference type="SUPFAM" id="SSF47384">
    <property type="entry name" value="Homodimeric domain of signal transducing histidine kinase"/>
    <property type="match status" value="1"/>
</dbReference>
<keyword evidence="9" id="KW-0067">ATP-binding</keyword>
<evidence type="ECO:0000256" key="11">
    <source>
        <dbReference type="ARBA" id="ARBA00023136"/>
    </source>
</evidence>
<reference evidence="15" key="2">
    <citation type="submission" date="2021-04" db="EMBL/GenBank/DDBJ databases">
        <authorList>
            <person name="Gilroy R."/>
        </authorList>
    </citation>
    <scope>NUCLEOTIDE SEQUENCE</scope>
    <source>
        <strain evidence="15">Gambia11-129</strain>
    </source>
</reference>
<dbReference type="GO" id="GO:0004721">
    <property type="term" value="F:phosphoprotein phosphatase activity"/>
    <property type="evidence" value="ECO:0007669"/>
    <property type="project" value="TreeGrafter"/>
</dbReference>
<dbReference type="SMART" id="SM00388">
    <property type="entry name" value="HisKA"/>
    <property type="match status" value="1"/>
</dbReference>
<evidence type="ECO:0000256" key="5">
    <source>
        <dbReference type="ARBA" id="ARBA00022553"/>
    </source>
</evidence>
<dbReference type="InterPro" id="IPR036097">
    <property type="entry name" value="HisK_dim/P_sf"/>
</dbReference>
<dbReference type="PROSITE" id="PS50112">
    <property type="entry name" value="PAS"/>
    <property type="match status" value="1"/>
</dbReference>
<dbReference type="Gene3D" id="3.30.450.20">
    <property type="entry name" value="PAS domain"/>
    <property type="match status" value="1"/>
</dbReference>
<dbReference type="InterPro" id="IPR036890">
    <property type="entry name" value="HATPase_C_sf"/>
</dbReference>
<dbReference type="SMART" id="SM00387">
    <property type="entry name" value="HATPase_c"/>
    <property type="match status" value="1"/>
</dbReference>
<dbReference type="AlphaFoldDB" id="A0A9D1PTL6"/>
<reference evidence="15" key="1">
    <citation type="journal article" date="2021" name="PeerJ">
        <title>Extensive microbial diversity within the chicken gut microbiome revealed by metagenomics and culture.</title>
        <authorList>
            <person name="Gilroy R."/>
            <person name="Ravi A."/>
            <person name="Getino M."/>
            <person name="Pursley I."/>
            <person name="Horton D.L."/>
            <person name="Alikhan N.F."/>
            <person name="Baker D."/>
            <person name="Gharbi K."/>
            <person name="Hall N."/>
            <person name="Watson M."/>
            <person name="Adriaenssens E.M."/>
            <person name="Foster-Nyarko E."/>
            <person name="Jarju S."/>
            <person name="Secka A."/>
            <person name="Antonio M."/>
            <person name="Oren A."/>
            <person name="Chaudhuri R.R."/>
            <person name="La Ragione R."/>
            <person name="Hildebrand F."/>
            <person name="Pallen M.J."/>
        </authorList>
    </citation>
    <scope>NUCLEOTIDE SEQUENCE</scope>
    <source>
        <strain evidence="15">Gambia11-129</strain>
    </source>
</reference>
<keyword evidence="6" id="KW-0808">Transferase</keyword>
<dbReference type="GO" id="GO:0005886">
    <property type="term" value="C:plasma membrane"/>
    <property type="evidence" value="ECO:0007669"/>
    <property type="project" value="UniProtKB-SubCell"/>
</dbReference>
<keyword evidence="8 15" id="KW-0418">Kinase</keyword>
<keyword evidence="10" id="KW-0902">Two-component regulatory system</keyword>
<gene>
    <name evidence="15" type="ORF">IAB12_05970</name>
</gene>
<protein>
    <recommendedName>
        <fullName evidence="3">histidine kinase</fullName>
        <ecNumber evidence="3">2.7.13.3</ecNumber>
    </recommendedName>
</protein>
<dbReference type="InterPro" id="IPR050351">
    <property type="entry name" value="BphY/WalK/GraS-like"/>
</dbReference>
<keyword evidence="7" id="KW-0547">Nucleotide-binding</keyword>
<comment type="catalytic activity">
    <reaction evidence="1">
        <text>ATP + protein L-histidine = ADP + protein N-phospho-L-histidine.</text>
        <dbReference type="EC" id="2.7.13.3"/>
    </reaction>
</comment>
<dbReference type="PANTHER" id="PTHR45453:SF1">
    <property type="entry name" value="PHOSPHATE REGULON SENSOR PROTEIN PHOR"/>
    <property type="match status" value="1"/>
</dbReference>
<feature type="domain" description="Histidine kinase" evidence="13">
    <location>
        <begin position="329"/>
        <end position="531"/>
    </location>
</feature>
<evidence type="ECO:0000313" key="15">
    <source>
        <dbReference type="EMBL" id="HIV99303.1"/>
    </source>
</evidence>
<dbReference type="Pfam" id="PF02518">
    <property type="entry name" value="HATPase_c"/>
    <property type="match status" value="1"/>
</dbReference>
<dbReference type="GO" id="GO:0005524">
    <property type="term" value="F:ATP binding"/>
    <property type="evidence" value="ECO:0007669"/>
    <property type="project" value="UniProtKB-KW"/>
</dbReference>
<dbReference type="SUPFAM" id="SSF55785">
    <property type="entry name" value="PYP-like sensor domain (PAS domain)"/>
    <property type="match status" value="1"/>
</dbReference>
<evidence type="ECO:0000256" key="3">
    <source>
        <dbReference type="ARBA" id="ARBA00012438"/>
    </source>
</evidence>
<dbReference type="GO" id="GO:0006355">
    <property type="term" value="P:regulation of DNA-templated transcription"/>
    <property type="evidence" value="ECO:0007669"/>
    <property type="project" value="InterPro"/>
</dbReference>
<name>A0A9D1PTL6_9SPIO</name>
<dbReference type="SMART" id="SM00091">
    <property type="entry name" value="PAS"/>
    <property type="match status" value="1"/>
</dbReference>
<evidence type="ECO:0000256" key="12">
    <source>
        <dbReference type="SAM" id="Phobius"/>
    </source>
</evidence>
<dbReference type="PROSITE" id="PS50109">
    <property type="entry name" value="HIS_KIN"/>
    <property type="match status" value="1"/>
</dbReference>
<evidence type="ECO:0000256" key="8">
    <source>
        <dbReference type="ARBA" id="ARBA00022777"/>
    </source>
</evidence>
<keyword evidence="5" id="KW-0597">Phosphoprotein</keyword>
<evidence type="ECO:0000256" key="9">
    <source>
        <dbReference type="ARBA" id="ARBA00022840"/>
    </source>
</evidence>
<dbReference type="InterPro" id="IPR005467">
    <property type="entry name" value="His_kinase_dom"/>
</dbReference>
<dbReference type="PANTHER" id="PTHR45453">
    <property type="entry name" value="PHOSPHATE REGULON SENSOR PROTEIN PHOR"/>
    <property type="match status" value="1"/>
</dbReference>
<feature type="domain" description="PAS" evidence="14">
    <location>
        <begin position="218"/>
        <end position="259"/>
    </location>
</feature>
<dbReference type="InterPro" id="IPR004358">
    <property type="entry name" value="Sig_transdc_His_kin-like_C"/>
</dbReference>
<sequence>MRLSKNIFLSVSLAVIVSLFIALSLSLFSVYNVYEDRIEGNLKSELELIKSSEDEYSSLNVTDRRLTVIDKNGSVIFDSVTDSNEMENHLMRREIQDAINYGYGVSSRTSNTLLLNQIYVAILDDNGYVIRLSMNTDSIFSFIIDMLPSIILIIILVIIISSYVSSLIAKKIVEPVNNLDLDDPVNQNNIYEELSPLIKRLDEQNKEIERNLKRIKRDQKEFSLLIENMNDGIIIIRESGDIMMINDAAKRLLGKAENQEFENIIELSRESIFFRILEKKENEEAKIMVNERIVDVRSAKVDEVGSLIMLFDISKKEELEKKEKEFIQNVSHELKTPLTTISGYSELLMSGKTDENKVREFSAIINQDAKRLYSLIEDILSLSRLDGIKKEDFERLTFNDIAKEAVSSFHVGNIKIEEDGVLCVKGNRSLLYEVVYNLLDNAIKYNKDNNEITLTISDSYFSVKDRGIGMSSLDREHVFDRFYRADKSRSRKTGGTGLGLAIVKSICEMHGAKVLLDSTLQEGTTVTVLFP</sequence>
<evidence type="ECO:0000313" key="16">
    <source>
        <dbReference type="Proteomes" id="UP000823936"/>
    </source>
</evidence>
<feature type="transmembrane region" description="Helical" evidence="12">
    <location>
        <begin position="139"/>
        <end position="164"/>
    </location>
</feature>
<keyword evidence="12" id="KW-0812">Transmembrane</keyword>
<dbReference type="InterPro" id="IPR000014">
    <property type="entry name" value="PAS"/>
</dbReference>
<evidence type="ECO:0000256" key="4">
    <source>
        <dbReference type="ARBA" id="ARBA00022475"/>
    </source>
</evidence>
<dbReference type="Proteomes" id="UP000823936">
    <property type="component" value="Unassembled WGS sequence"/>
</dbReference>
<evidence type="ECO:0000256" key="7">
    <source>
        <dbReference type="ARBA" id="ARBA00022741"/>
    </source>
</evidence>
<dbReference type="FunFam" id="1.10.287.130:FF:000008">
    <property type="entry name" value="Two-component sensor histidine kinase"/>
    <property type="match status" value="1"/>
</dbReference>
<proteinExistence type="predicted"/>
<feature type="transmembrane region" description="Helical" evidence="12">
    <location>
        <begin position="7"/>
        <end position="34"/>
    </location>
</feature>
<dbReference type="Pfam" id="PF00512">
    <property type="entry name" value="HisKA"/>
    <property type="match status" value="1"/>
</dbReference>
<keyword evidence="12" id="KW-1133">Transmembrane helix</keyword>
<evidence type="ECO:0000256" key="6">
    <source>
        <dbReference type="ARBA" id="ARBA00022679"/>
    </source>
</evidence>
<evidence type="ECO:0000259" key="14">
    <source>
        <dbReference type="PROSITE" id="PS50112"/>
    </source>
</evidence>
<dbReference type="EMBL" id="DXHU01000023">
    <property type="protein sequence ID" value="HIV99303.1"/>
    <property type="molecule type" value="Genomic_DNA"/>
</dbReference>
<organism evidence="15 16">
    <name type="scientific">Candidatus Ornithospirochaeta avicola</name>
    <dbReference type="NCBI Taxonomy" id="2840896"/>
    <lineage>
        <taxon>Bacteria</taxon>
        <taxon>Pseudomonadati</taxon>
        <taxon>Spirochaetota</taxon>
        <taxon>Spirochaetia</taxon>
        <taxon>Spirochaetales</taxon>
        <taxon>Spirochaetaceae</taxon>
        <taxon>Spirochaetaceae incertae sedis</taxon>
        <taxon>Candidatus Ornithospirochaeta</taxon>
    </lineage>
</organism>
<dbReference type="PRINTS" id="PR00344">
    <property type="entry name" value="BCTRLSENSOR"/>
</dbReference>